<dbReference type="NCBIfam" id="NF009236">
    <property type="entry name" value="PRK12586.1"/>
    <property type="match status" value="1"/>
</dbReference>
<dbReference type="RefSeq" id="WP_208650990.1">
    <property type="nucleotide sequence ID" value="NZ_CP036528.1"/>
</dbReference>
<organism evidence="5 6">
    <name type="scientific">Ureibacillus thermophilus</name>
    <dbReference type="NCBI Taxonomy" id="367743"/>
    <lineage>
        <taxon>Bacteria</taxon>
        <taxon>Bacillati</taxon>
        <taxon>Bacillota</taxon>
        <taxon>Bacilli</taxon>
        <taxon>Bacillales</taxon>
        <taxon>Caryophanaceae</taxon>
        <taxon>Ureibacillus</taxon>
    </lineage>
</organism>
<feature type="transmembrane region" description="Helical" evidence="4">
    <location>
        <begin position="6"/>
        <end position="30"/>
    </location>
</feature>
<evidence type="ECO:0000256" key="1">
    <source>
        <dbReference type="ARBA" id="ARBA00004141"/>
    </source>
</evidence>
<keyword evidence="4" id="KW-1133">Transmembrane helix</keyword>
<evidence type="ECO:0000256" key="2">
    <source>
        <dbReference type="ARBA" id="ARBA00008404"/>
    </source>
</evidence>
<feature type="transmembrane region" description="Helical" evidence="4">
    <location>
        <begin position="68"/>
        <end position="91"/>
    </location>
</feature>
<evidence type="ECO:0000256" key="4">
    <source>
        <dbReference type="SAM" id="Phobius"/>
    </source>
</evidence>
<reference evidence="5 6" key="1">
    <citation type="submission" date="2019-02" db="EMBL/GenBank/DDBJ databases">
        <title>Ureibacillus thermophilus.</title>
        <authorList>
            <person name="Sunny J.S."/>
            <person name="Natarajan A."/>
            <person name="Saleena L.M."/>
        </authorList>
    </citation>
    <scope>NUCLEOTIDE SEQUENCE [LARGE SCALE GENOMIC DNA]</scope>
    <source>
        <strain evidence="5 6">LM102</strain>
    </source>
</reference>
<evidence type="ECO:0000256" key="3">
    <source>
        <dbReference type="ARBA" id="ARBA00022449"/>
    </source>
</evidence>
<feature type="transmembrane region" description="Helical" evidence="4">
    <location>
        <begin position="42"/>
        <end position="62"/>
    </location>
</feature>
<dbReference type="GO" id="GO:0016020">
    <property type="term" value="C:membrane"/>
    <property type="evidence" value="ECO:0007669"/>
    <property type="project" value="UniProtKB-SubCell"/>
</dbReference>
<comment type="subcellular location">
    <subcellularLocation>
        <location evidence="1">Membrane</location>
        <topology evidence="1">Multi-pass membrane protein</topology>
    </subcellularLocation>
</comment>
<keyword evidence="4" id="KW-0472">Membrane</keyword>
<proteinExistence type="inferred from homology"/>
<dbReference type="KEGG" id="uth:DKZ56_01665"/>
<protein>
    <submittedName>
        <fullName evidence="5">Na+/H+ antiporter subunit G</fullName>
    </submittedName>
</protein>
<dbReference type="NCBIfam" id="NF009314">
    <property type="entry name" value="PRK12674.1-2"/>
    <property type="match status" value="1"/>
</dbReference>
<keyword evidence="6" id="KW-1185">Reference proteome</keyword>
<comment type="similarity">
    <text evidence="2">Belongs to the CPA3 antiporters (TC 2.A.63) subunit G family.</text>
</comment>
<dbReference type="EMBL" id="CP036528">
    <property type="protein sequence ID" value="QBK24716.1"/>
    <property type="molecule type" value="Genomic_DNA"/>
</dbReference>
<name>A0A4P6URY5_9BACL</name>
<dbReference type="PANTHER" id="PTHR34703:SF1">
    <property type="entry name" value="ANTIPORTER SUBUNIT MNHG2-RELATED"/>
    <property type="match status" value="1"/>
</dbReference>
<keyword evidence="3" id="KW-0813">Transport</keyword>
<evidence type="ECO:0000313" key="6">
    <source>
        <dbReference type="Proteomes" id="UP000291151"/>
    </source>
</evidence>
<dbReference type="GO" id="GO:0015385">
    <property type="term" value="F:sodium:proton antiporter activity"/>
    <property type="evidence" value="ECO:0007669"/>
    <property type="project" value="TreeGrafter"/>
</dbReference>
<keyword evidence="4" id="KW-0812">Transmembrane</keyword>
<dbReference type="Pfam" id="PF03334">
    <property type="entry name" value="PhaG_MnhG_YufB"/>
    <property type="match status" value="1"/>
</dbReference>
<dbReference type="PANTHER" id="PTHR34703">
    <property type="entry name" value="ANTIPORTER SUBUNIT MNHG2-RELATED"/>
    <property type="match status" value="1"/>
</dbReference>
<dbReference type="Proteomes" id="UP000291151">
    <property type="component" value="Chromosome"/>
</dbReference>
<evidence type="ECO:0000313" key="5">
    <source>
        <dbReference type="EMBL" id="QBK24716.1"/>
    </source>
</evidence>
<keyword evidence="3" id="KW-0050">Antiport</keyword>
<accession>A0A4P6URY5</accession>
<sequence>MNASQIIEWICALIILMGSIISVISAFGMLRLPDVYTRAHAIAKSATLGVLFCLIASFFYIWVQDGYFSVRLILGILFVFITSPVATHLIIRAAYRSGVPLAEGSGEDELKPILFGDKDAERANNNLNV</sequence>
<dbReference type="AlphaFoldDB" id="A0A4P6URY5"/>
<gene>
    <name evidence="5" type="ORF">DKZ56_01665</name>
</gene>
<dbReference type="InterPro" id="IPR005133">
    <property type="entry name" value="PhaG_MnhG_YufB"/>
</dbReference>
<dbReference type="NCBIfam" id="TIGR01300">
    <property type="entry name" value="CPA3_mnhG_phaG"/>
    <property type="match status" value="1"/>
</dbReference>